<dbReference type="Proteomes" id="UP000282184">
    <property type="component" value="Unassembled WGS sequence"/>
</dbReference>
<evidence type="ECO:0000313" key="3">
    <source>
        <dbReference type="Proteomes" id="UP000282184"/>
    </source>
</evidence>
<accession>A0A431TYS8</accession>
<feature type="signal peptide" evidence="1">
    <location>
        <begin position="1"/>
        <end position="19"/>
    </location>
</feature>
<comment type="caution">
    <text evidence="2">The sequence shown here is derived from an EMBL/GenBank/DDBJ whole genome shotgun (WGS) entry which is preliminary data.</text>
</comment>
<gene>
    <name evidence="2" type="ORF">EJV47_19035</name>
</gene>
<name>A0A431TYS8_9BACT</name>
<organism evidence="2 3">
    <name type="scientific">Hymenobacter gummosus</name>
    <dbReference type="NCBI Taxonomy" id="1776032"/>
    <lineage>
        <taxon>Bacteria</taxon>
        <taxon>Pseudomonadati</taxon>
        <taxon>Bacteroidota</taxon>
        <taxon>Cytophagia</taxon>
        <taxon>Cytophagales</taxon>
        <taxon>Hymenobacteraceae</taxon>
        <taxon>Hymenobacter</taxon>
    </lineage>
</organism>
<dbReference type="OrthoDB" id="887182at2"/>
<evidence type="ECO:0000313" key="2">
    <source>
        <dbReference type="EMBL" id="RTQ47514.1"/>
    </source>
</evidence>
<dbReference type="RefSeq" id="WP_126694766.1">
    <property type="nucleotide sequence ID" value="NZ_RXOF01000012.1"/>
</dbReference>
<proteinExistence type="predicted"/>
<reference evidence="2 3" key="1">
    <citation type="submission" date="2018-12" db="EMBL/GenBank/DDBJ databases">
        <title>Hymenobacter gummosus sp. nov., isolated from a spring.</title>
        <authorList>
            <person name="Nie L."/>
        </authorList>
    </citation>
    <scope>NUCLEOTIDE SEQUENCE [LARGE SCALE GENOMIC DNA]</scope>
    <source>
        <strain evidence="2 3">KCTC 52166</strain>
    </source>
</reference>
<feature type="chain" id="PRO_5019254237" evidence="1">
    <location>
        <begin position="20"/>
        <end position="124"/>
    </location>
</feature>
<keyword evidence="1" id="KW-0732">Signal</keyword>
<dbReference type="AlphaFoldDB" id="A0A431TYS8"/>
<keyword evidence="3" id="KW-1185">Reference proteome</keyword>
<dbReference type="EMBL" id="RXOF01000012">
    <property type="protein sequence ID" value="RTQ47514.1"/>
    <property type="molecule type" value="Genomic_DNA"/>
</dbReference>
<evidence type="ECO:0000256" key="1">
    <source>
        <dbReference type="SAM" id="SignalP"/>
    </source>
</evidence>
<sequence length="124" mass="13271">MKAFIYSAFFLALPLVGRAQTTPAAPARQSLITSDTVQKKVDGPGITFSVEANRVSKTMRVRTNAKGPMQLEVNDSDGRPVLTKSLSANGSVLSVPIGNLPDGSYVVRCSVADKTFMRRITVGQ</sequence>
<protein>
    <submittedName>
        <fullName evidence="2">T9SS type A sorting domain-containing protein</fullName>
    </submittedName>
</protein>